<dbReference type="InterPro" id="IPR025996">
    <property type="entry name" value="MT1864/Rv1816-like_C"/>
</dbReference>
<accession>A0A1Z4BXK3</accession>
<evidence type="ECO:0000313" key="7">
    <source>
        <dbReference type="Proteomes" id="UP000197019"/>
    </source>
</evidence>
<dbReference type="Pfam" id="PF13305">
    <property type="entry name" value="TetR_C_33"/>
    <property type="match status" value="1"/>
</dbReference>
<dbReference type="PANTHER" id="PTHR30055">
    <property type="entry name" value="HTH-TYPE TRANSCRIPTIONAL REGULATOR RUTR"/>
    <property type="match status" value="1"/>
</dbReference>
<dbReference type="GO" id="GO:0000976">
    <property type="term" value="F:transcription cis-regulatory region binding"/>
    <property type="evidence" value="ECO:0007669"/>
    <property type="project" value="TreeGrafter"/>
</dbReference>
<dbReference type="OrthoDB" id="7223515at2"/>
<dbReference type="PANTHER" id="PTHR30055:SF234">
    <property type="entry name" value="HTH-TYPE TRANSCRIPTIONAL REGULATOR BETI"/>
    <property type="match status" value="1"/>
</dbReference>
<keyword evidence="3" id="KW-0804">Transcription</keyword>
<dbReference type="RefSeq" id="WP_088618854.1">
    <property type="nucleotide sequence ID" value="NZ_CP022129.1"/>
</dbReference>
<evidence type="ECO:0000256" key="4">
    <source>
        <dbReference type="PROSITE-ProRule" id="PRU00335"/>
    </source>
</evidence>
<dbReference type="PROSITE" id="PS50977">
    <property type="entry name" value="HTH_TETR_2"/>
    <property type="match status" value="1"/>
</dbReference>
<proteinExistence type="predicted"/>
<dbReference type="Gene3D" id="1.10.357.10">
    <property type="entry name" value="Tetracycline Repressor, domain 2"/>
    <property type="match status" value="1"/>
</dbReference>
<evidence type="ECO:0000256" key="3">
    <source>
        <dbReference type="ARBA" id="ARBA00023163"/>
    </source>
</evidence>
<sequence length="181" mass="19557">MARRNQHSLETIKAMVLSAAETLVIEQGSSALTIRNIAAQIGYTVGSIYMAFDDRADVIGHINSLTLAELNRHLQPVPKPDVQALCLAYVSYAHSHYHRWQLWSETQAQDQGNKPVCVGYQAQVDALVGLFAAHLPAGSSPLSARTLWAGMQGVCTALLTAHADSVKDTEACALLLAARFC</sequence>
<dbReference type="InterPro" id="IPR050109">
    <property type="entry name" value="HTH-type_TetR-like_transc_reg"/>
</dbReference>
<protein>
    <submittedName>
        <fullName evidence="6">TetR family transcriptional regulator</fullName>
    </submittedName>
</protein>
<dbReference type="Pfam" id="PF00440">
    <property type="entry name" value="TetR_N"/>
    <property type="match status" value="1"/>
</dbReference>
<dbReference type="SUPFAM" id="SSF48498">
    <property type="entry name" value="Tetracyclin repressor-like, C-terminal domain"/>
    <property type="match status" value="1"/>
</dbReference>
<evidence type="ECO:0000256" key="1">
    <source>
        <dbReference type="ARBA" id="ARBA00023015"/>
    </source>
</evidence>
<dbReference type="InterPro" id="IPR009057">
    <property type="entry name" value="Homeodomain-like_sf"/>
</dbReference>
<dbReference type="InterPro" id="IPR036271">
    <property type="entry name" value="Tet_transcr_reg_TetR-rel_C_sf"/>
</dbReference>
<dbReference type="AlphaFoldDB" id="A0A1Z4BXK3"/>
<evidence type="ECO:0000256" key="2">
    <source>
        <dbReference type="ARBA" id="ARBA00023125"/>
    </source>
</evidence>
<evidence type="ECO:0000259" key="5">
    <source>
        <dbReference type="PROSITE" id="PS50977"/>
    </source>
</evidence>
<dbReference type="InterPro" id="IPR001647">
    <property type="entry name" value="HTH_TetR"/>
</dbReference>
<keyword evidence="2 4" id="KW-0238">DNA-binding</keyword>
<keyword evidence="7" id="KW-1185">Reference proteome</keyword>
<keyword evidence="1" id="KW-0805">Transcription regulation</keyword>
<evidence type="ECO:0000313" key="6">
    <source>
        <dbReference type="EMBL" id="ASF45980.1"/>
    </source>
</evidence>
<feature type="DNA-binding region" description="H-T-H motif" evidence="4">
    <location>
        <begin position="33"/>
        <end position="52"/>
    </location>
</feature>
<dbReference type="SUPFAM" id="SSF46689">
    <property type="entry name" value="Homeodomain-like"/>
    <property type="match status" value="1"/>
</dbReference>
<dbReference type="GO" id="GO:0003700">
    <property type="term" value="F:DNA-binding transcription factor activity"/>
    <property type="evidence" value="ECO:0007669"/>
    <property type="project" value="TreeGrafter"/>
</dbReference>
<reference evidence="6 7" key="1">
    <citation type="submission" date="2017-06" db="EMBL/GenBank/DDBJ databases">
        <title>Genome Sequencing of the methanotroph Methylovulum psychrotolerants str. HV10-M2 isolated from a high-altitude environment.</title>
        <authorList>
            <person name="Mateos-Rivera A."/>
        </authorList>
    </citation>
    <scope>NUCLEOTIDE SEQUENCE [LARGE SCALE GENOMIC DNA]</scope>
    <source>
        <strain evidence="6 7">HV10_M2</strain>
    </source>
</reference>
<dbReference type="KEGG" id="mpsy:CEK71_07740"/>
<name>A0A1Z4BXK3_9GAMM</name>
<gene>
    <name evidence="6" type="ORF">CEK71_07740</name>
</gene>
<dbReference type="Proteomes" id="UP000197019">
    <property type="component" value="Chromosome"/>
</dbReference>
<organism evidence="6 7">
    <name type="scientific">Methylovulum psychrotolerans</name>
    <dbReference type="NCBI Taxonomy" id="1704499"/>
    <lineage>
        <taxon>Bacteria</taxon>
        <taxon>Pseudomonadati</taxon>
        <taxon>Pseudomonadota</taxon>
        <taxon>Gammaproteobacteria</taxon>
        <taxon>Methylococcales</taxon>
        <taxon>Methylococcaceae</taxon>
        <taxon>Methylovulum</taxon>
    </lineage>
</organism>
<dbReference type="EMBL" id="CP022129">
    <property type="protein sequence ID" value="ASF45980.1"/>
    <property type="molecule type" value="Genomic_DNA"/>
</dbReference>
<feature type="domain" description="HTH tetR-type" evidence="5">
    <location>
        <begin position="10"/>
        <end position="70"/>
    </location>
</feature>